<protein>
    <submittedName>
        <fullName evidence="2">Uncharacterized protein</fullName>
    </submittedName>
</protein>
<dbReference type="Proteomes" id="UP000597762">
    <property type="component" value="Unassembled WGS sequence"/>
</dbReference>
<evidence type="ECO:0000313" key="2">
    <source>
        <dbReference type="EMBL" id="CAE1255716.1"/>
    </source>
</evidence>
<feature type="transmembrane region" description="Helical" evidence="1">
    <location>
        <begin position="114"/>
        <end position="137"/>
    </location>
</feature>
<keyword evidence="1" id="KW-0472">Membrane</keyword>
<feature type="transmembrane region" description="Helical" evidence="1">
    <location>
        <begin position="20"/>
        <end position="53"/>
    </location>
</feature>
<accession>A0A812C7I7</accession>
<keyword evidence="3" id="KW-1185">Reference proteome</keyword>
<evidence type="ECO:0000313" key="3">
    <source>
        <dbReference type="Proteomes" id="UP000597762"/>
    </source>
</evidence>
<keyword evidence="1" id="KW-0812">Transmembrane</keyword>
<proteinExistence type="predicted"/>
<gene>
    <name evidence="2" type="ORF">SPHA_29809</name>
</gene>
<feature type="transmembrane region" description="Helical" evidence="1">
    <location>
        <begin position="149"/>
        <end position="171"/>
    </location>
</feature>
<keyword evidence="1" id="KW-1133">Transmembrane helix</keyword>
<reference evidence="2" key="1">
    <citation type="submission" date="2021-01" db="EMBL/GenBank/DDBJ databases">
        <authorList>
            <person name="Li R."/>
            <person name="Bekaert M."/>
        </authorList>
    </citation>
    <scope>NUCLEOTIDE SEQUENCE</scope>
    <source>
        <strain evidence="2">Farmed</strain>
    </source>
</reference>
<name>A0A812C7I7_ACAPH</name>
<feature type="transmembrane region" description="Helical" evidence="1">
    <location>
        <begin position="183"/>
        <end position="202"/>
    </location>
</feature>
<dbReference type="AlphaFoldDB" id="A0A812C7I7"/>
<comment type="caution">
    <text evidence="2">The sequence shown here is derived from an EMBL/GenBank/DDBJ whole genome shotgun (WGS) entry which is preliminary data.</text>
</comment>
<evidence type="ECO:0000256" key="1">
    <source>
        <dbReference type="SAM" id="Phobius"/>
    </source>
</evidence>
<dbReference type="EMBL" id="CAHIKZ030001193">
    <property type="protein sequence ID" value="CAE1255716.1"/>
    <property type="molecule type" value="Genomic_DNA"/>
</dbReference>
<organism evidence="2 3">
    <name type="scientific">Acanthosepion pharaonis</name>
    <name type="common">Pharaoh cuttlefish</name>
    <name type="synonym">Sepia pharaonis</name>
    <dbReference type="NCBI Taxonomy" id="158019"/>
    <lineage>
        <taxon>Eukaryota</taxon>
        <taxon>Metazoa</taxon>
        <taxon>Spiralia</taxon>
        <taxon>Lophotrochozoa</taxon>
        <taxon>Mollusca</taxon>
        <taxon>Cephalopoda</taxon>
        <taxon>Coleoidea</taxon>
        <taxon>Decapodiformes</taxon>
        <taxon>Sepiida</taxon>
        <taxon>Sepiina</taxon>
        <taxon>Sepiidae</taxon>
        <taxon>Acanthosepion</taxon>
    </lineage>
</organism>
<sequence length="203" mass="22540">MPTENPRVIKRPQWPRTGLISFTSVASSFSISIFISLSLSLCFSLSLAASYSCRPHGISFHSPPLPDLSSSSSFFFLPKCVCTVFCISYVARFIREIASFFTGNSYSLSFSSSSSPPLSLSLSLSLILTLFLSLTYFRYLTLFLTRSISYCLSILLSLTLSPLPSLSYSLFLSSYYVPYPLPLFHFLTNPSLTISLLLSLSLF</sequence>